<keyword evidence="2" id="KW-0812">Transmembrane</keyword>
<keyword evidence="4" id="KW-1133">Transmembrane helix</keyword>
<proteinExistence type="predicted"/>
<evidence type="ECO:0000256" key="1">
    <source>
        <dbReference type="ARBA" id="ARBA00004167"/>
    </source>
</evidence>
<dbReference type="SUPFAM" id="SSF56112">
    <property type="entry name" value="Protein kinase-like (PK-like)"/>
    <property type="match status" value="1"/>
</dbReference>
<dbReference type="Proteomes" id="UP000288805">
    <property type="component" value="Unassembled WGS sequence"/>
</dbReference>
<dbReference type="GO" id="GO:0016020">
    <property type="term" value="C:membrane"/>
    <property type="evidence" value="ECO:0007669"/>
    <property type="project" value="UniProtKB-SubCell"/>
</dbReference>
<keyword evidence="5" id="KW-0472">Membrane</keyword>
<dbReference type="AlphaFoldDB" id="A0A438G3M9"/>
<evidence type="ECO:0000313" key="8">
    <source>
        <dbReference type="Proteomes" id="UP000288805"/>
    </source>
</evidence>
<dbReference type="InterPro" id="IPR011009">
    <property type="entry name" value="Kinase-like_dom_sf"/>
</dbReference>
<accession>A0A438G3M9</accession>
<evidence type="ECO:0000313" key="7">
    <source>
        <dbReference type="EMBL" id="RVW66801.1"/>
    </source>
</evidence>
<evidence type="ECO:0000259" key="6">
    <source>
        <dbReference type="PROSITE" id="PS50011"/>
    </source>
</evidence>
<dbReference type="InterPro" id="IPR000719">
    <property type="entry name" value="Prot_kinase_dom"/>
</dbReference>
<evidence type="ECO:0000256" key="2">
    <source>
        <dbReference type="ARBA" id="ARBA00022692"/>
    </source>
</evidence>
<gene>
    <name evidence="7" type="primary">BRL1_0</name>
    <name evidence="7" type="ORF">CK203_064843</name>
</gene>
<reference evidence="7 8" key="1">
    <citation type="journal article" date="2018" name="PLoS Genet.">
        <title>Population sequencing reveals clonal diversity and ancestral inbreeding in the grapevine cultivar Chardonnay.</title>
        <authorList>
            <person name="Roach M.J."/>
            <person name="Johnson D.L."/>
            <person name="Bohlmann J."/>
            <person name="van Vuuren H.J."/>
            <person name="Jones S.J."/>
            <person name="Pretorius I.S."/>
            <person name="Schmidt S.A."/>
            <person name="Borneman A.R."/>
        </authorList>
    </citation>
    <scope>NUCLEOTIDE SEQUENCE [LARGE SCALE GENOMIC DNA]</scope>
    <source>
        <strain evidence="8">cv. Chardonnay</strain>
        <tissue evidence="7">Leaf</tissue>
    </source>
</reference>
<dbReference type="PANTHER" id="PTHR47974:SF22">
    <property type="entry name" value="RECEPTOR-LIKE SERINE_THREONINE-PROTEIN KINASE"/>
    <property type="match status" value="1"/>
</dbReference>
<dbReference type="GO" id="GO:0005524">
    <property type="term" value="F:ATP binding"/>
    <property type="evidence" value="ECO:0007669"/>
    <property type="project" value="InterPro"/>
</dbReference>
<evidence type="ECO:0000256" key="5">
    <source>
        <dbReference type="ARBA" id="ARBA00023136"/>
    </source>
</evidence>
<keyword evidence="3" id="KW-0732">Signal</keyword>
<dbReference type="PROSITE" id="PS50011">
    <property type="entry name" value="PROTEIN_KINASE_DOM"/>
    <property type="match status" value="1"/>
</dbReference>
<sequence>MAEVATTEGTYHINLAIEWGKQQKTAIGTAKGIAYLHGACLFSVIYNLRMFFLTSFLPPKLADFGLAKLCNRDSSHVTMTAFRGTAAYAPPRDSKAISCHLQV</sequence>
<keyword evidence="7" id="KW-0675">Receptor</keyword>
<evidence type="ECO:0000256" key="3">
    <source>
        <dbReference type="ARBA" id="ARBA00022729"/>
    </source>
</evidence>
<keyword evidence="7" id="KW-0808">Transferase</keyword>
<dbReference type="PANTHER" id="PTHR47974">
    <property type="entry name" value="OS07G0415500 PROTEIN"/>
    <property type="match status" value="1"/>
</dbReference>
<dbReference type="Gene3D" id="1.10.510.10">
    <property type="entry name" value="Transferase(Phosphotransferase) domain 1"/>
    <property type="match status" value="1"/>
</dbReference>
<protein>
    <submittedName>
        <fullName evidence="7">Brassinosteroid LRR receptor kinase BRL1</fullName>
    </submittedName>
</protein>
<keyword evidence="7" id="KW-0418">Kinase</keyword>
<feature type="domain" description="Protein kinase" evidence="6">
    <location>
        <begin position="1"/>
        <end position="103"/>
    </location>
</feature>
<comment type="caution">
    <text evidence="7">The sequence shown here is derived from an EMBL/GenBank/DDBJ whole genome shotgun (WGS) entry which is preliminary data.</text>
</comment>
<evidence type="ECO:0000256" key="4">
    <source>
        <dbReference type="ARBA" id="ARBA00022989"/>
    </source>
</evidence>
<dbReference type="GO" id="GO:0004672">
    <property type="term" value="F:protein kinase activity"/>
    <property type="evidence" value="ECO:0007669"/>
    <property type="project" value="InterPro"/>
</dbReference>
<name>A0A438G3M9_VITVI</name>
<comment type="subcellular location">
    <subcellularLocation>
        <location evidence="1">Membrane</location>
        <topology evidence="1">Single-pass membrane protein</topology>
    </subcellularLocation>
</comment>
<dbReference type="EMBL" id="QGNW01000625">
    <property type="protein sequence ID" value="RVW66801.1"/>
    <property type="molecule type" value="Genomic_DNA"/>
</dbReference>
<organism evidence="7 8">
    <name type="scientific">Vitis vinifera</name>
    <name type="common">Grape</name>
    <dbReference type="NCBI Taxonomy" id="29760"/>
    <lineage>
        <taxon>Eukaryota</taxon>
        <taxon>Viridiplantae</taxon>
        <taxon>Streptophyta</taxon>
        <taxon>Embryophyta</taxon>
        <taxon>Tracheophyta</taxon>
        <taxon>Spermatophyta</taxon>
        <taxon>Magnoliopsida</taxon>
        <taxon>eudicotyledons</taxon>
        <taxon>Gunneridae</taxon>
        <taxon>Pentapetalae</taxon>
        <taxon>rosids</taxon>
        <taxon>Vitales</taxon>
        <taxon>Vitaceae</taxon>
        <taxon>Viteae</taxon>
        <taxon>Vitis</taxon>
    </lineage>
</organism>